<dbReference type="InterPro" id="IPR030378">
    <property type="entry name" value="G_CP_dom"/>
</dbReference>
<name>A0A4P9X8I8_9FUNG</name>
<gene>
    <name evidence="8" type="ORF">CXG81DRAFT_29759</name>
</gene>
<evidence type="ECO:0000256" key="6">
    <source>
        <dbReference type="SAM" id="MobiDB-lite"/>
    </source>
</evidence>
<evidence type="ECO:0000256" key="2">
    <source>
        <dbReference type="ARBA" id="ARBA00022741"/>
    </source>
</evidence>
<dbReference type="PANTHER" id="PTHR11089:SF30">
    <property type="entry name" value="GUANINE NUCLEOTIDE-BINDING PROTEIN-LIKE 3 HOMOLOG"/>
    <property type="match status" value="1"/>
</dbReference>
<feature type="coiled-coil region" evidence="5">
    <location>
        <begin position="54"/>
        <end position="85"/>
    </location>
</feature>
<dbReference type="CDD" id="cd04178">
    <property type="entry name" value="Nucleostemin_like"/>
    <property type="match status" value="1"/>
</dbReference>
<evidence type="ECO:0000256" key="5">
    <source>
        <dbReference type="SAM" id="Coils"/>
    </source>
</evidence>
<dbReference type="PRINTS" id="PR00326">
    <property type="entry name" value="GTP1OBG"/>
</dbReference>
<evidence type="ECO:0000256" key="4">
    <source>
        <dbReference type="ARBA" id="ARBA00023242"/>
    </source>
</evidence>
<dbReference type="GO" id="GO:0005730">
    <property type="term" value="C:nucleolus"/>
    <property type="evidence" value="ECO:0007669"/>
    <property type="project" value="UniProtKB-ARBA"/>
</dbReference>
<protein>
    <recommendedName>
        <fullName evidence="7">CP-type G domain-containing protein</fullName>
    </recommendedName>
</protein>
<dbReference type="Gene3D" id="3.40.50.300">
    <property type="entry name" value="P-loop containing nucleotide triphosphate hydrolases"/>
    <property type="match status" value="1"/>
</dbReference>
<keyword evidence="5" id="KW-0175">Coiled coil</keyword>
<feature type="domain" description="CP-type G" evidence="7">
    <location>
        <begin position="113"/>
        <end position="299"/>
    </location>
</feature>
<evidence type="ECO:0000256" key="1">
    <source>
        <dbReference type="ARBA" id="ARBA00004123"/>
    </source>
</evidence>
<evidence type="ECO:0000259" key="7">
    <source>
        <dbReference type="PROSITE" id="PS51721"/>
    </source>
</evidence>
<dbReference type="Pfam" id="PF08701">
    <property type="entry name" value="GN3L_Grn1"/>
    <property type="match status" value="1"/>
</dbReference>
<evidence type="ECO:0000313" key="8">
    <source>
        <dbReference type="EMBL" id="RKP01380.1"/>
    </source>
</evidence>
<evidence type="ECO:0000256" key="3">
    <source>
        <dbReference type="ARBA" id="ARBA00023134"/>
    </source>
</evidence>
<dbReference type="Proteomes" id="UP000274922">
    <property type="component" value="Unassembled WGS sequence"/>
</dbReference>
<feature type="region of interest" description="Disordered" evidence="6">
    <location>
        <begin position="1"/>
        <end position="46"/>
    </location>
</feature>
<evidence type="ECO:0000313" key="9">
    <source>
        <dbReference type="Proteomes" id="UP000274922"/>
    </source>
</evidence>
<dbReference type="Gene3D" id="1.10.1580.10">
    <property type="match status" value="1"/>
</dbReference>
<feature type="region of interest" description="Disordered" evidence="6">
    <location>
        <begin position="464"/>
        <end position="497"/>
    </location>
</feature>
<proteinExistence type="predicted"/>
<dbReference type="EMBL" id="ML014174">
    <property type="protein sequence ID" value="RKP01380.1"/>
    <property type="molecule type" value="Genomic_DNA"/>
</dbReference>
<feature type="compositionally biased region" description="Acidic residues" evidence="6">
    <location>
        <begin position="472"/>
        <end position="497"/>
    </location>
</feature>
<keyword evidence="4" id="KW-0539">Nucleus</keyword>
<dbReference type="GO" id="GO:0005525">
    <property type="term" value="F:GTP binding"/>
    <property type="evidence" value="ECO:0007669"/>
    <property type="project" value="UniProtKB-KW"/>
</dbReference>
<organism evidence="8 9">
    <name type="scientific">Caulochytrium protostelioides</name>
    <dbReference type="NCBI Taxonomy" id="1555241"/>
    <lineage>
        <taxon>Eukaryota</taxon>
        <taxon>Fungi</taxon>
        <taxon>Fungi incertae sedis</taxon>
        <taxon>Chytridiomycota</taxon>
        <taxon>Chytridiomycota incertae sedis</taxon>
        <taxon>Chytridiomycetes</taxon>
        <taxon>Caulochytriales</taxon>
        <taxon>Caulochytriaceae</taxon>
        <taxon>Caulochytrium</taxon>
    </lineage>
</organism>
<reference evidence="9" key="1">
    <citation type="journal article" date="2018" name="Nat. Microbiol.">
        <title>Leveraging single-cell genomics to expand the fungal tree of life.</title>
        <authorList>
            <person name="Ahrendt S.R."/>
            <person name="Quandt C.A."/>
            <person name="Ciobanu D."/>
            <person name="Clum A."/>
            <person name="Salamov A."/>
            <person name="Andreopoulos B."/>
            <person name="Cheng J.F."/>
            <person name="Woyke T."/>
            <person name="Pelin A."/>
            <person name="Henrissat B."/>
            <person name="Reynolds N.K."/>
            <person name="Benny G.L."/>
            <person name="Smith M.E."/>
            <person name="James T.Y."/>
            <person name="Grigoriev I.V."/>
        </authorList>
    </citation>
    <scope>NUCLEOTIDE SEQUENCE [LARGE SCALE GENOMIC DNA]</scope>
    <source>
        <strain evidence="9">ATCC 52028</strain>
    </source>
</reference>
<dbReference type="FunFam" id="3.40.50.300:FF:000493">
    <property type="entry name" value="Guanine nucleotide-binding protein-like 3-like protein"/>
    <property type="match status" value="1"/>
</dbReference>
<dbReference type="PROSITE" id="PS51721">
    <property type="entry name" value="G_CP"/>
    <property type="match status" value="1"/>
</dbReference>
<keyword evidence="3" id="KW-0342">GTP-binding</keyword>
<dbReference type="InterPro" id="IPR006073">
    <property type="entry name" value="GTP-bd"/>
</dbReference>
<feature type="compositionally biased region" description="Basic residues" evidence="6">
    <location>
        <begin position="11"/>
        <end position="42"/>
    </location>
</feature>
<dbReference type="InterPro" id="IPR014813">
    <property type="entry name" value="Gnl3_N_dom"/>
</dbReference>
<dbReference type="InterPro" id="IPR050755">
    <property type="entry name" value="TRAFAC_YlqF/YawG_RiboMat"/>
</dbReference>
<dbReference type="OrthoDB" id="10266128at2759"/>
<dbReference type="Pfam" id="PF01926">
    <property type="entry name" value="MMR_HSR1"/>
    <property type="match status" value="1"/>
</dbReference>
<dbReference type="InterPro" id="IPR027417">
    <property type="entry name" value="P-loop_NTPase"/>
</dbReference>
<dbReference type="SUPFAM" id="SSF52540">
    <property type="entry name" value="P-loop containing nucleoside triphosphate hydrolases"/>
    <property type="match status" value="1"/>
</dbReference>
<dbReference type="AlphaFoldDB" id="A0A4P9X8I8"/>
<sequence>MSKLKSGRTTTRQRAKITKRVNEHHRKQRKLARKNPQTKRLKKDPGIPKLIPFRDEVVKQVQEAKAALEALIAKANERASLFEAAAVEQQNMADQAVADAALGKRDDSRSAYFREFRKVVDQADVILQVLDARDPMGCRTREIERMILNAGVNKRIILILNKVDLVPKEVTEQWLKYLRNEFPTLAFKASTQMQRNNLGQSKTDIGQMSGRSLAGSSECVGADALIQLLKNYCRNANIKTAINVGVVGFPNVGKSSLINSLKRSRVCSAGSTPGVTKGLQFVQLDKNIKLIDSPGIVFSKQRGNEDLAATLLRNCVKVQHIDDPIQPVQLIIERCTPEALMVLYKIPAFETIGRKRGYMKRGGAINIPLAARTVIIDWNNGRIPYHTLPPATDAAGNAVAGADGAVTDDRGAPANPHVSSAVVSQWCEEFSLPEVIAVEGRDLTTATINGVEGSFAVASMGEAHALDHASDAEEASDEAMESDEEMDSDEDIMSDDE</sequence>
<dbReference type="PANTHER" id="PTHR11089">
    <property type="entry name" value="GTP-BINDING PROTEIN-RELATED"/>
    <property type="match status" value="1"/>
</dbReference>
<keyword evidence="2" id="KW-0547">Nucleotide-binding</keyword>
<keyword evidence="9" id="KW-1185">Reference proteome</keyword>
<dbReference type="InterPro" id="IPR023179">
    <property type="entry name" value="GTP-bd_ortho_bundle_sf"/>
</dbReference>
<dbReference type="STRING" id="1555241.A0A4P9X8I8"/>
<accession>A0A4P9X8I8</accession>
<comment type="subcellular location">
    <subcellularLocation>
        <location evidence="1">Nucleus</location>
    </subcellularLocation>
</comment>